<organism evidence="7 9">
    <name type="scientific">Escherichia coli</name>
    <dbReference type="NCBI Taxonomy" id="562"/>
    <lineage>
        <taxon>Bacteria</taxon>
        <taxon>Pseudomonadati</taxon>
        <taxon>Pseudomonadota</taxon>
        <taxon>Gammaproteobacteria</taxon>
        <taxon>Enterobacterales</taxon>
        <taxon>Enterobacteriaceae</taxon>
        <taxon>Escherichia</taxon>
    </lineage>
</organism>
<dbReference type="InterPro" id="IPR011004">
    <property type="entry name" value="Trimer_LpxA-like_sf"/>
</dbReference>
<keyword evidence="4" id="KW-0012">Acyltransferase</keyword>
<dbReference type="AlphaFoldDB" id="A0A0G9FVU6"/>
<evidence type="ECO:0000313" key="7">
    <source>
        <dbReference type="EMBL" id="TJQ11523.1"/>
    </source>
</evidence>
<evidence type="ECO:0000256" key="4">
    <source>
        <dbReference type="ARBA" id="ARBA00023315"/>
    </source>
</evidence>
<dbReference type="EMBL" id="SERV01000004">
    <property type="protein sequence ID" value="RYL83841.1"/>
    <property type="molecule type" value="Genomic_DNA"/>
</dbReference>
<evidence type="ECO:0000313" key="9">
    <source>
        <dbReference type="Proteomes" id="UP000309937"/>
    </source>
</evidence>
<dbReference type="CDD" id="cd03358">
    <property type="entry name" value="LbH_WxcM_N_like"/>
    <property type="match status" value="1"/>
</dbReference>
<dbReference type="EMBL" id="ABKSHZ030000001">
    <property type="protein sequence ID" value="EMM9720486.1"/>
    <property type="molecule type" value="Genomic_DNA"/>
</dbReference>
<name>A0A0G9FVU6_ECOLX</name>
<dbReference type="InterPro" id="IPR050179">
    <property type="entry name" value="Trans_hexapeptide_repeat"/>
</dbReference>
<accession>A0A0G9FVU6</accession>
<keyword evidence="2 7" id="KW-0808">Transferase</keyword>
<proteinExistence type="inferred from homology"/>
<dbReference type="PROSITE" id="PS00101">
    <property type="entry name" value="HEXAPEP_TRANSFERASES"/>
    <property type="match status" value="1"/>
</dbReference>
<keyword evidence="3" id="KW-0677">Repeat</keyword>
<comment type="caution">
    <text evidence="7">The sequence shown here is derived from an EMBL/GenBank/DDBJ whole genome shotgun (WGS) entry which is preliminary data.</text>
</comment>
<dbReference type="InterPro" id="IPR018357">
    <property type="entry name" value="Hexapep_transf_CS"/>
</dbReference>
<dbReference type="PANTHER" id="PTHR43300">
    <property type="entry name" value="ACETYLTRANSFERASE"/>
    <property type="match status" value="1"/>
</dbReference>
<dbReference type="Proteomes" id="UP000309937">
    <property type="component" value="Unassembled WGS sequence"/>
</dbReference>
<sequence>MRIHKLSDVQTTSIGDGTTIWQFVVILKGAVIGNNCNICANTLIENNVVIGNNVTVKSGVYIWDGVKIEDNVFIGPCVAFTNDKYPRSKVYPDEFLHTIIRKGASIGANATILPGIEIGEKAIVGAGSVVTKNVPPCAIVVGNPARFIKWVEDNE</sequence>
<dbReference type="SUPFAM" id="SSF51161">
    <property type="entry name" value="Trimeric LpxA-like enzymes"/>
    <property type="match status" value="1"/>
</dbReference>
<dbReference type="EMBL" id="RRGJ01000028">
    <property type="protein sequence ID" value="TJQ11523.1"/>
    <property type="molecule type" value="Genomic_DNA"/>
</dbReference>
<evidence type="ECO:0000313" key="6">
    <source>
        <dbReference type="EMBL" id="RYL83841.1"/>
    </source>
</evidence>
<dbReference type="Proteomes" id="UP000291778">
    <property type="component" value="Unassembled WGS sequence"/>
</dbReference>
<evidence type="ECO:0000256" key="2">
    <source>
        <dbReference type="ARBA" id="ARBA00022679"/>
    </source>
</evidence>
<evidence type="ECO:0000313" key="5">
    <source>
        <dbReference type="EMBL" id="EMM9720486.1"/>
    </source>
</evidence>
<reference evidence="5" key="3">
    <citation type="submission" date="2024-02" db="EMBL/GenBank/DDBJ databases">
        <authorList>
            <consortium name="Clinical and Environmental Microbiology Branch: Whole genome sequencing antimicrobial resistance pathogens in the healthcare setting"/>
        </authorList>
    </citation>
    <scope>NUCLEOTIDE SEQUENCE</scope>
    <source>
        <strain evidence="5">2023QG-00028</strain>
    </source>
</reference>
<reference evidence="6 8" key="2">
    <citation type="submission" date="2019-02" db="EMBL/GenBank/DDBJ databases">
        <authorList>
            <person name="Slukin P."/>
            <person name="Fursova N."/>
            <person name="Ermolenko Z."/>
            <person name="Mayskaya N."/>
            <person name="Kislichkina A."/>
            <person name="Mukhina T."/>
            <person name="Sizova A."/>
            <person name="Bogun A."/>
        </authorList>
    </citation>
    <scope>NUCLEOTIDE SEQUENCE [LARGE SCALE GENOMIC DNA]</scope>
    <source>
        <strain evidence="6">SCPM-O-B-8431</strain>
        <strain evidence="8">SCPM-O-B-8431(U15)</strain>
    </source>
</reference>
<evidence type="ECO:0000256" key="1">
    <source>
        <dbReference type="ARBA" id="ARBA00007274"/>
    </source>
</evidence>
<gene>
    <name evidence="7" type="ORF">C9Z68_17885</name>
    <name evidence="6" type="ORF">EWK56_06455</name>
    <name evidence="5" type="ORF">PWL68_000505</name>
</gene>
<comment type="similarity">
    <text evidence="1">Belongs to the transferase hexapeptide repeat family.</text>
</comment>
<evidence type="ECO:0000256" key="3">
    <source>
        <dbReference type="ARBA" id="ARBA00022737"/>
    </source>
</evidence>
<reference evidence="7 9" key="1">
    <citation type="submission" date="2018-12" db="EMBL/GenBank/DDBJ databases">
        <title>Food and Water Safety Consortium.</title>
        <authorList>
            <person name="Tyson S."/>
            <person name="Peterson C.-L."/>
            <person name="Olson A."/>
            <person name="Tyler S."/>
            <person name="Cabral J."/>
            <person name="Lynch T."/>
            <person name="Knox N."/>
            <person name="Van Domselaar G."/>
            <person name="Graham M."/>
        </authorList>
    </citation>
    <scope>NUCLEOTIDE SEQUENCE [LARGE SCALE GENOMIC DNA]</scope>
    <source>
        <strain evidence="7 9">FWSEC0118</strain>
    </source>
</reference>
<evidence type="ECO:0000313" key="8">
    <source>
        <dbReference type="Proteomes" id="UP000291778"/>
    </source>
</evidence>
<dbReference type="InterPro" id="IPR001451">
    <property type="entry name" value="Hexapep"/>
</dbReference>
<dbReference type="Gene3D" id="2.160.10.10">
    <property type="entry name" value="Hexapeptide repeat proteins"/>
    <property type="match status" value="1"/>
</dbReference>
<dbReference type="PANTHER" id="PTHR43300:SF4">
    <property type="entry name" value="ACYL-[ACYL-CARRIER-PROTEIN]--UDP-N-ACETYLGLUCOSAMINE O-ACYLTRANSFERASE"/>
    <property type="match status" value="1"/>
</dbReference>
<dbReference type="Pfam" id="PF00132">
    <property type="entry name" value="Hexapep"/>
    <property type="match status" value="3"/>
</dbReference>
<dbReference type="GO" id="GO:0016747">
    <property type="term" value="F:acyltransferase activity, transferring groups other than amino-acyl groups"/>
    <property type="evidence" value="ECO:0007669"/>
    <property type="project" value="UniProtKB-ARBA"/>
</dbReference>
<protein>
    <submittedName>
        <fullName evidence="7">N-acetyltransferase</fullName>
    </submittedName>
</protein>
<accession>A0A236LIP1</accession>